<comment type="caution">
    <text evidence="1">The sequence shown here is derived from an EMBL/GenBank/DDBJ whole genome shotgun (WGS) entry which is preliminary data.</text>
</comment>
<evidence type="ECO:0000313" key="1">
    <source>
        <dbReference type="EMBL" id="RZB91997.1"/>
    </source>
</evidence>
<dbReference type="InterPro" id="IPR036390">
    <property type="entry name" value="WH_DNA-bd_sf"/>
</dbReference>
<dbReference type="GO" id="GO:0008233">
    <property type="term" value="F:peptidase activity"/>
    <property type="evidence" value="ECO:0007669"/>
    <property type="project" value="UniProtKB-KW"/>
</dbReference>
<dbReference type="EMBL" id="QZWG01000009">
    <property type="protein sequence ID" value="RZB91997.1"/>
    <property type="molecule type" value="Genomic_DNA"/>
</dbReference>
<organism evidence="1 2">
    <name type="scientific">Glycine soja</name>
    <name type="common">Wild soybean</name>
    <dbReference type="NCBI Taxonomy" id="3848"/>
    <lineage>
        <taxon>Eukaryota</taxon>
        <taxon>Viridiplantae</taxon>
        <taxon>Streptophyta</taxon>
        <taxon>Embryophyta</taxon>
        <taxon>Tracheophyta</taxon>
        <taxon>Spermatophyta</taxon>
        <taxon>Magnoliopsida</taxon>
        <taxon>eudicotyledons</taxon>
        <taxon>Gunneridae</taxon>
        <taxon>Pentapetalae</taxon>
        <taxon>rosids</taxon>
        <taxon>fabids</taxon>
        <taxon>Fabales</taxon>
        <taxon>Fabaceae</taxon>
        <taxon>Papilionoideae</taxon>
        <taxon>50 kb inversion clade</taxon>
        <taxon>NPAAA clade</taxon>
        <taxon>indigoferoid/millettioid clade</taxon>
        <taxon>Phaseoleae</taxon>
        <taxon>Glycine</taxon>
        <taxon>Glycine subgen. Soja</taxon>
    </lineage>
</organism>
<sequence>MVPKIFFGERLIGGLVELNAPRKDDSGELERRLAAAVGEGPSAPTYGFDEAAEVEEAAMTEEEEEIGRVVRVLRQRLPIQDQLMKMKIARNCFVGIELVELLVRHHGCAPSKVSEDPLTVKVDHLKDKTCNKDNDVIKATSFELISTLRDVLKTSSLWRDHVQTYSEQENLNSRRSANPSEAAGNVTSNQFGYCFSIEAVLFYDDENEGTTGGGEWGYLRSFTSFDSGECRSRDKTSEDHRKAMKTVVEGHYRALVA</sequence>
<dbReference type="InterPro" id="IPR036388">
    <property type="entry name" value="WH-like_DNA-bd_sf"/>
</dbReference>
<reference evidence="1 2" key="1">
    <citation type="submission" date="2018-09" db="EMBL/GenBank/DDBJ databases">
        <title>A high-quality reference genome of wild soybean provides a powerful tool to mine soybean genomes.</title>
        <authorList>
            <person name="Xie M."/>
            <person name="Chung C.Y.L."/>
            <person name="Li M.-W."/>
            <person name="Wong F.-L."/>
            <person name="Chan T.-F."/>
            <person name="Lam H.-M."/>
        </authorList>
    </citation>
    <scope>NUCLEOTIDE SEQUENCE [LARGE SCALE GENOMIC DNA]</scope>
    <source>
        <strain evidence="2">cv. W05</strain>
        <tissue evidence="1">Hypocotyl of etiolated seedlings</tissue>
    </source>
</reference>
<dbReference type="SUPFAM" id="SSF46785">
    <property type="entry name" value="Winged helix' DNA-binding domain"/>
    <property type="match status" value="1"/>
</dbReference>
<gene>
    <name evidence="1" type="ORF">D0Y65_024138</name>
</gene>
<proteinExistence type="predicted"/>
<keyword evidence="1" id="KW-0378">Hydrolase</keyword>
<dbReference type="AlphaFoldDB" id="A0A445J0Y3"/>
<keyword evidence="1" id="KW-0645">Protease</keyword>
<protein>
    <submittedName>
        <fullName evidence="1">Lon protease-like 1, mitochondrial</fullName>
    </submittedName>
</protein>
<evidence type="ECO:0000313" key="2">
    <source>
        <dbReference type="Proteomes" id="UP000289340"/>
    </source>
</evidence>
<dbReference type="PANTHER" id="PTHR46361:SF4">
    <property type="entry name" value="DISHEVELLED_EGL-10_LECKSTRIN DOMAIN PROTEIN"/>
    <property type="match status" value="1"/>
</dbReference>
<dbReference type="Gene3D" id="1.10.10.10">
    <property type="entry name" value="Winged helix-like DNA-binding domain superfamily/Winged helix DNA-binding domain"/>
    <property type="match status" value="1"/>
</dbReference>
<dbReference type="GO" id="GO:0006508">
    <property type="term" value="P:proteolysis"/>
    <property type="evidence" value="ECO:0007669"/>
    <property type="project" value="UniProtKB-KW"/>
</dbReference>
<dbReference type="Proteomes" id="UP000289340">
    <property type="component" value="Chromosome 9"/>
</dbReference>
<name>A0A445J0Y3_GLYSO</name>
<keyword evidence="2" id="KW-1185">Reference proteome</keyword>
<accession>A0A445J0Y3</accession>
<dbReference type="PANTHER" id="PTHR46361">
    <property type="entry name" value="ELECTRON CARRIER/ PROTEIN DISULFIDE OXIDOREDUCTASE"/>
    <property type="match status" value="1"/>
</dbReference>